<reference evidence="1 2" key="1">
    <citation type="submission" date="2023-09" db="EMBL/GenBank/DDBJ databases">
        <title>Complete Genome and Methylome dissection of Bacillus brevis NEB573 original source of BbsI restriction endonuclease.</title>
        <authorList>
            <person name="Fomenkov A."/>
            <person name="Roberts R.D."/>
        </authorList>
    </citation>
    <scope>NUCLEOTIDE SEQUENCE [LARGE SCALE GENOMIC DNA]</scope>
    <source>
        <strain evidence="1 2">NEB573</strain>
    </source>
</reference>
<dbReference type="EMBL" id="CP134050">
    <property type="protein sequence ID" value="WNC15805.1"/>
    <property type="molecule type" value="Genomic_DNA"/>
</dbReference>
<keyword evidence="2" id="KW-1185">Reference proteome</keyword>
<gene>
    <name evidence="1" type="ORF">RGB73_05585</name>
</gene>
<dbReference type="Proteomes" id="UP001256827">
    <property type="component" value="Chromosome"/>
</dbReference>
<proteinExistence type="predicted"/>
<evidence type="ECO:0000313" key="1">
    <source>
        <dbReference type="EMBL" id="WNC15805.1"/>
    </source>
</evidence>
<accession>A0ABY9T6T1</accession>
<evidence type="ECO:0000313" key="2">
    <source>
        <dbReference type="Proteomes" id="UP001256827"/>
    </source>
</evidence>
<organism evidence="1 2">
    <name type="scientific">Brevibacillus brevis</name>
    <name type="common">Bacillus brevis</name>
    <dbReference type="NCBI Taxonomy" id="1393"/>
    <lineage>
        <taxon>Bacteria</taxon>
        <taxon>Bacillati</taxon>
        <taxon>Bacillota</taxon>
        <taxon>Bacilli</taxon>
        <taxon>Bacillales</taxon>
        <taxon>Paenibacillaceae</taxon>
        <taxon>Brevibacillus</taxon>
    </lineage>
</organism>
<sequence>MERGILHTFLSVETKKENTPFGALSIYMITSGAEKSLLFFSFSRYILSAASAGQQNKVETPNGKEASNS</sequence>
<protein>
    <submittedName>
        <fullName evidence="1">Uncharacterized protein</fullName>
    </submittedName>
</protein>
<dbReference type="RefSeq" id="WP_310769908.1">
    <property type="nucleotide sequence ID" value="NZ_CP134050.1"/>
</dbReference>
<name>A0ABY9T6T1_BREBE</name>